<comment type="caution">
    <text evidence="1">The sequence shown here is derived from an EMBL/GenBank/DDBJ whole genome shotgun (WGS) entry which is preliminary data.</text>
</comment>
<dbReference type="Proteomes" id="UP001140562">
    <property type="component" value="Unassembled WGS sequence"/>
</dbReference>
<sequence length="343" mass="38466">MDIKSGLTSWASSIHLALRFAKSKGPADNAHVPVVDLQKTDAKVIAFHCPHLLDYGTHECLAYGHVHGPEYVAVSYKSMKAHRLYRLIPDLESKFTDHGFGSSLREFTSESERGNEEYLAYGPIRGRGYRAVLFEDLKLFGLYSLFPELLGAYREGKEEDLVFGVEWRAKIFQDKPTAISDGQVKVAERVALSFGSLFPPVLIALLCFEPRLRSDPARGIESNGEVAGHVRRVVERAVPPDYLQNLKTIEKSWYTKGMVNTEWFPDVEQWITLFRTIILDRPPQPVPILTQPEVQFSGSFDWNLTNTNTITGTTNETSDDVLGQSAKGSTNGLDCWGVLEEAR</sequence>
<organism evidence="1 2">
    <name type="scientific">Didymella glomerata</name>
    <dbReference type="NCBI Taxonomy" id="749621"/>
    <lineage>
        <taxon>Eukaryota</taxon>
        <taxon>Fungi</taxon>
        <taxon>Dikarya</taxon>
        <taxon>Ascomycota</taxon>
        <taxon>Pezizomycotina</taxon>
        <taxon>Dothideomycetes</taxon>
        <taxon>Pleosporomycetidae</taxon>
        <taxon>Pleosporales</taxon>
        <taxon>Pleosporineae</taxon>
        <taxon>Didymellaceae</taxon>
        <taxon>Didymella</taxon>
    </lineage>
</organism>
<keyword evidence="2" id="KW-1185">Reference proteome</keyword>
<protein>
    <submittedName>
        <fullName evidence="1">Uncharacterized protein</fullName>
    </submittedName>
</protein>
<accession>A0A9W9BWT9</accession>
<evidence type="ECO:0000313" key="2">
    <source>
        <dbReference type="Proteomes" id="UP001140562"/>
    </source>
</evidence>
<dbReference type="EMBL" id="JAPEUV010000112">
    <property type="protein sequence ID" value="KAJ4332652.1"/>
    <property type="molecule type" value="Genomic_DNA"/>
</dbReference>
<dbReference type="OrthoDB" id="5295996at2759"/>
<evidence type="ECO:0000313" key="1">
    <source>
        <dbReference type="EMBL" id="KAJ4332652.1"/>
    </source>
</evidence>
<name>A0A9W9BWT9_9PLEO</name>
<gene>
    <name evidence="1" type="ORF">N0V87_008212</name>
</gene>
<dbReference type="AlphaFoldDB" id="A0A9W9BWT9"/>
<reference evidence="1" key="1">
    <citation type="submission" date="2022-10" db="EMBL/GenBank/DDBJ databases">
        <title>Tapping the CABI collections for fungal endophytes: first genome assemblies for Collariella, Neodidymelliopsis, Ascochyta clinopodiicola, Didymella pomorum, Didymosphaeria variabile, Neocosmospora piperis and Neocucurbitaria cava.</title>
        <authorList>
            <person name="Hill R."/>
        </authorList>
    </citation>
    <scope>NUCLEOTIDE SEQUENCE</scope>
    <source>
        <strain evidence="1">IMI 360193</strain>
    </source>
</reference>
<proteinExistence type="predicted"/>